<proteinExistence type="predicted"/>
<accession>A0A5D4R228</accession>
<dbReference type="Proteomes" id="UP000322139">
    <property type="component" value="Unassembled WGS sequence"/>
</dbReference>
<organism evidence="1 2">
    <name type="scientific">Bacillus infantis</name>
    <dbReference type="NCBI Taxonomy" id="324767"/>
    <lineage>
        <taxon>Bacteria</taxon>
        <taxon>Bacillati</taxon>
        <taxon>Bacillota</taxon>
        <taxon>Bacilli</taxon>
        <taxon>Bacillales</taxon>
        <taxon>Bacillaceae</taxon>
        <taxon>Bacillus</taxon>
    </lineage>
</organism>
<dbReference type="EMBL" id="VTER01000013">
    <property type="protein sequence ID" value="TYS44106.1"/>
    <property type="molecule type" value="Genomic_DNA"/>
</dbReference>
<evidence type="ECO:0008006" key="3">
    <source>
        <dbReference type="Google" id="ProtNLM"/>
    </source>
</evidence>
<gene>
    <name evidence="1" type="ORF">FZD51_21410</name>
</gene>
<dbReference type="RefSeq" id="WP_148976606.1">
    <property type="nucleotide sequence ID" value="NZ_VTER01000013.1"/>
</dbReference>
<comment type="caution">
    <text evidence="1">The sequence shown here is derived from an EMBL/GenBank/DDBJ whole genome shotgun (WGS) entry which is preliminary data.</text>
</comment>
<evidence type="ECO:0000313" key="1">
    <source>
        <dbReference type="EMBL" id="TYS44106.1"/>
    </source>
</evidence>
<evidence type="ECO:0000313" key="2">
    <source>
        <dbReference type="Proteomes" id="UP000322139"/>
    </source>
</evidence>
<dbReference type="PANTHER" id="PTHR35788">
    <property type="entry name" value="EXPORTED PROTEIN-RELATED"/>
    <property type="match status" value="1"/>
</dbReference>
<sequence>MKLLLFFGLMAAAGGIGTEQLSVLQEGKDAIKVQKEEFSANIPGLPLADEDKFKAFQAKMNRVAYKEPQDARIGPGERIIPEKPGSKLNQDLFSSRFYTTYYQSGSGSIELPLLPIYPRVDSELLLSVKARQIGQYVTYFNSHNKARTQNIRLAAGSIDSIVVFPGEVFSFNETVGKRTAAKGYLPAPVIVRGELSEGIGGGICQVSSTLYNAVDNAGTSIIQRYSHSKRVPYVPSGRDATVSWYGPDFTFKNTYNQPILIRAQVYGGTLAIRVFSSDAIKHEPRNVPGAAKFSEEDEKAAD</sequence>
<dbReference type="PANTHER" id="PTHR35788:SF1">
    <property type="entry name" value="EXPORTED PROTEIN"/>
    <property type="match status" value="1"/>
</dbReference>
<protein>
    <recommendedName>
        <fullName evidence="3">Peptidoglycan binding domain-containing protein</fullName>
    </recommendedName>
</protein>
<dbReference type="Pfam" id="PF04294">
    <property type="entry name" value="VanW"/>
    <property type="match status" value="1"/>
</dbReference>
<dbReference type="InterPro" id="IPR007391">
    <property type="entry name" value="Vancomycin_resist_VanW"/>
</dbReference>
<dbReference type="InterPro" id="IPR052913">
    <property type="entry name" value="Glycopeptide_resist_protein"/>
</dbReference>
<reference evidence="1 2" key="1">
    <citation type="submission" date="2019-08" db="EMBL/GenBank/DDBJ databases">
        <title>Bacillus genomes from the desert of Cuatro Cienegas, Coahuila.</title>
        <authorList>
            <person name="Olmedo-Alvarez G."/>
        </authorList>
    </citation>
    <scope>NUCLEOTIDE SEQUENCE [LARGE SCALE GENOMIC DNA]</scope>
    <source>
        <strain evidence="1 2">CH446_14T</strain>
    </source>
</reference>
<dbReference type="AlphaFoldDB" id="A0A5D4R228"/>
<name>A0A5D4R228_9BACI</name>